<dbReference type="GO" id="GO:0008017">
    <property type="term" value="F:microtubule binding"/>
    <property type="evidence" value="ECO:0007669"/>
    <property type="project" value="TreeGrafter"/>
</dbReference>
<feature type="region of interest" description="Disordered" evidence="1">
    <location>
        <begin position="1"/>
        <end position="24"/>
    </location>
</feature>
<sequence length="353" mass="38789">PIATTPPHPSWKEELLSQSSSGTQVSITSGVSLGEAIRQKSAINEGMESWYQLPAELDVSRLTAVSETKLGLTCDRNDLTESPTMEEGVLPSAEASTRQCPGETHGLLLNIQDSRFSPCLPLLMTYSTQGQKILGDTLFQQSEGDFISLRGIPDVSSASEVHSKPLQIHEAVWLTDTEIPSDALSDCLTLSQHPLPFGNVDPCDVSFSGYLSQQAFAGQLLLDKETNDYKSDISEKALLSQTGESLARLTSDKMLTEASRLKQIEASPAKQTYSTSVKDERFSWDNNVPAPTLELSEKEEKLLSHDEFSSSSENSCKTALTRNSEKCEKEMQMEKVKMAESESEGLIREMEKL</sequence>
<organism evidence="2 3">
    <name type="scientific">Struthio camelus australis</name>
    <dbReference type="NCBI Taxonomy" id="441894"/>
    <lineage>
        <taxon>Eukaryota</taxon>
        <taxon>Metazoa</taxon>
        <taxon>Chordata</taxon>
        <taxon>Craniata</taxon>
        <taxon>Vertebrata</taxon>
        <taxon>Euteleostomi</taxon>
        <taxon>Archelosauria</taxon>
        <taxon>Archosauria</taxon>
        <taxon>Dinosauria</taxon>
        <taxon>Saurischia</taxon>
        <taxon>Theropoda</taxon>
        <taxon>Coelurosauria</taxon>
        <taxon>Aves</taxon>
        <taxon>Palaeognathae</taxon>
        <taxon>Struthioniformes</taxon>
        <taxon>Struthionidae</taxon>
        <taxon>Struthio</taxon>
    </lineage>
</organism>
<feature type="region of interest" description="Disordered" evidence="1">
    <location>
        <begin position="302"/>
        <end position="353"/>
    </location>
</feature>
<dbReference type="GO" id="GO:0005813">
    <property type="term" value="C:centrosome"/>
    <property type="evidence" value="ECO:0007669"/>
    <property type="project" value="TreeGrafter"/>
</dbReference>
<gene>
    <name evidence="2" type="ORF">N308_05398</name>
</gene>
<dbReference type="Proteomes" id="UP000053584">
    <property type="component" value="Unassembled WGS sequence"/>
</dbReference>
<dbReference type="GO" id="GO:0005829">
    <property type="term" value="C:cytosol"/>
    <property type="evidence" value="ECO:0007669"/>
    <property type="project" value="TreeGrafter"/>
</dbReference>
<dbReference type="PANTHER" id="PTHR21553:SF22">
    <property type="entry name" value="CENTROSOME-ASSOCIATED PROTEIN ALMS1"/>
    <property type="match status" value="1"/>
</dbReference>
<evidence type="ECO:0000256" key="1">
    <source>
        <dbReference type="SAM" id="MobiDB-lite"/>
    </source>
</evidence>
<dbReference type="AlphaFoldDB" id="A0A093HTG2"/>
<keyword evidence="3" id="KW-1185">Reference proteome</keyword>
<feature type="compositionally biased region" description="Basic and acidic residues" evidence="1">
    <location>
        <begin position="323"/>
        <end position="353"/>
    </location>
</feature>
<reference evidence="2 3" key="1">
    <citation type="submission" date="2014-04" db="EMBL/GenBank/DDBJ databases">
        <title>Genome evolution of avian class.</title>
        <authorList>
            <person name="Zhang G."/>
            <person name="Li C."/>
        </authorList>
    </citation>
    <scope>NUCLEOTIDE SEQUENCE [LARGE SCALE GENOMIC DNA]</scope>
    <source>
        <strain evidence="2">BGI_N308</strain>
    </source>
</reference>
<protein>
    <submittedName>
        <fullName evidence="2">Alstrom syndrome protein 1</fullName>
    </submittedName>
</protein>
<dbReference type="EMBL" id="KL206675">
    <property type="protein sequence ID" value="KFV84906.1"/>
    <property type="molecule type" value="Genomic_DNA"/>
</dbReference>
<dbReference type="STRING" id="441894.ENSSCUP00000024146"/>
<evidence type="ECO:0000313" key="3">
    <source>
        <dbReference type="Proteomes" id="UP000053584"/>
    </source>
</evidence>
<feature type="non-terminal residue" evidence="2">
    <location>
        <position position="353"/>
    </location>
</feature>
<proteinExistence type="predicted"/>
<accession>A0A093HTG2</accession>
<name>A0A093HTG2_STRCA</name>
<feature type="non-terminal residue" evidence="2">
    <location>
        <position position="1"/>
    </location>
</feature>
<dbReference type="PANTHER" id="PTHR21553">
    <property type="entry name" value="ALMS1-RELATED"/>
    <property type="match status" value="1"/>
</dbReference>
<dbReference type="GO" id="GO:0046599">
    <property type="term" value="P:regulation of centriole replication"/>
    <property type="evidence" value="ECO:0007669"/>
    <property type="project" value="TreeGrafter"/>
</dbReference>
<dbReference type="GO" id="GO:0005814">
    <property type="term" value="C:centriole"/>
    <property type="evidence" value="ECO:0007669"/>
    <property type="project" value="TreeGrafter"/>
</dbReference>
<evidence type="ECO:0000313" key="2">
    <source>
        <dbReference type="EMBL" id="KFV84906.1"/>
    </source>
</evidence>